<sequence>MLNYIWLAAIAWFMGFFPMLEIFIAVPAAKGLGLDIVSSVFWCWLGNFFVIPFISYSYDWLTKFDKVKTYFMKLASSNACKKLNNGGFALVLIATPLLGSWGIGVAGKMIGMDRKRLFLASAIGIAIYGTIVGILTQLGIEAIFNPN</sequence>
<gene>
    <name evidence="2" type="ORF">J2Z18_003272</name>
</gene>
<dbReference type="Pfam" id="PF06695">
    <property type="entry name" value="Sm_multidrug_ex"/>
    <property type="match status" value="1"/>
</dbReference>
<feature type="transmembrane region" description="Helical" evidence="1">
    <location>
        <begin position="86"/>
        <end position="105"/>
    </location>
</feature>
<keyword evidence="3" id="KW-1185">Reference proteome</keyword>
<accession>A0ABS4FD35</accession>
<evidence type="ECO:0000313" key="3">
    <source>
        <dbReference type="Proteomes" id="UP000706926"/>
    </source>
</evidence>
<protein>
    <submittedName>
        <fullName evidence="2">Membrane protein</fullName>
    </submittedName>
</protein>
<dbReference type="GeneID" id="95405221"/>
<evidence type="ECO:0000313" key="2">
    <source>
        <dbReference type="EMBL" id="MBP1894169.1"/>
    </source>
</evidence>
<reference evidence="2 3" key="1">
    <citation type="submission" date="2021-03" db="EMBL/GenBank/DDBJ databases">
        <title>Genomic Encyclopedia of Type Strains, Phase IV (KMG-IV): sequencing the most valuable type-strain genomes for metagenomic binning, comparative biology and taxonomic classification.</title>
        <authorList>
            <person name="Goeker M."/>
        </authorList>
    </citation>
    <scope>NUCLEOTIDE SEQUENCE [LARGE SCALE GENOMIC DNA]</scope>
    <source>
        <strain evidence="2 3">DSM 15596</strain>
    </source>
</reference>
<keyword evidence="1" id="KW-1133">Transmembrane helix</keyword>
<proteinExistence type="predicted"/>
<evidence type="ECO:0000256" key="1">
    <source>
        <dbReference type="SAM" id="Phobius"/>
    </source>
</evidence>
<dbReference type="EMBL" id="JAGGKI010000008">
    <property type="protein sequence ID" value="MBP1894169.1"/>
    <property type="molecule type" value="Genomic_DNA"/>
</dbReference>
<comment type="caution">
    <text evidence="2">The sequence shown here is derived from an EMBL/GenBank/DDBJ whole genome shotgun (WGS) entry which is preliminary data.</text>
</comment>
<keyword evidence="1" id="KW-0812">Transmembrane</keyword>
<dbReference type="RefSeq" id="WP_007127519.1">
    <property type="nucleotide sequence ID" value="NZ_CBCSDU010000036.1"/>
</dbReference>
<feature type="transmembrane region" description="Helical" evidence="1">
    <location>
        <begin position="117"/>
        <end position="140"/>
    </location>
</feature>
<feature type="transmembrane region" description="Helical" evidence="1">
    <location>
        <begin position="40"/>
        <end position="58"/>
    </location>
</feature>
<dbReference type="Proteomes" id="UP000706926">
    <property type="component" value="Unassembled WGS sequence"/>
</dbReference>
<dbReference type="InterPro" id="IPR009577">
    <property type="entry name" value="Sm_multidrug_ex"/>
</dbReference>
<organism evidence="2 3">
    <name type="scientific">Paenibacillus lactis</name>
    <dbReference type="NCBI Taxonomy" id="228574"/>
    <lineage>
        <taxon>Bacteria</taxon>
        <taxon>Bacillati</taxon>
        <taxon>Bacillota</taxon>
        <taxon>Bacilli</taxon>
        <taxon>Bacillales</taxon>
        <taxon>Paenibacillaceae</taxon>
        <taxon>Paenibacillus</taxon>
    </lineage>
</organism>
<feature type="transmembrane region" description="Helical" evidence="1">
    <location>
        <begin position="6"/>
        <end position="28"/>
    </location>
</feature>
<name>A0ABS4FD35_9BACL</name>
<keyword evidence="1" id="KW-0472">Membrane</keyword>